<evidence type="ECO:0008006" key="4">
    <source>
        <dbReference type="Google" id="ProtNLM"/>
    </source>
</evidence>
<dbReference type="Pfam" id="PF11220">
    <property type="entry name" value="DUF3015"/>
    <property type="match status" value="1"/>
</dbReference>
<comment type="caution">
    <text evidence="2">The sequence shown here is derived from an EMBL/GenBank/DDBJ whole genome shotgun (WGS) entry which is preliminary data.</text>
</comment>
<reference evidence="2 3" key="1">
    <citation type="journal article" date="2015" name="BMC Genomics">
        <title>Genome mining reveals unlocked bioactive potential of marine Gram-negative bacteria.</title>
        <authorList>
            <person name="Machado H."/>
            <person name="Sonnenschein E.C."/>
            <person name="Melchiorsen J."/>
            <person name="Gram L."/>
        </authorList>
    </citation>
    <scope>NUCLEOTIDE SEQUENCE [LARGE SCALE GENOMIC DNA]</scope>
    <source>
        <strain evidence="2 3">S4054</strain>
    </source>
</reference>
<keyword evidence="1" id="KW-0732">Signal</keyword>
<evidence type="ECO:0000256" key="1">
    <source>
        <dbReference type="SAM" id="SignalP"/>
    </source>
</evidence>
<gene>
    <name evidence="2" type="ORF">N479_23265</name>
</gene>
<dbReference type="InterPro" id="IPR021383">
    <property type="entry name" value="DUF3015"/>
</dbReference>
<sequence length="149" mass="15653">MKKNLLAALALTFVTSANASGPNPYSDCGIGAALFPNQSAGAVSSNIIWDLGVTAITSATMSPETCNAKNTKVAKFIIESFDSLNEDTARGEGQHLNTLLEIAEVSEAQKGDVVAKLRANVAVSMTAFDTETTKVEKSQAYYTALMTAI</sequence>
<accession>A0A0F6A706</accession>
<evidence type="ECO:0000313" key="3">
    <source>
        <dbReference type="Proteomes" id="UP000033434"/>
    </source>
</evidence>
<evidence type="ECO:0000313" key="2">
    <source>
        <dbReference type="EMBL" id="KKE81204.1"/>
    </source>
</evidence>
<feature type="signal peptide" evidence="1">
    <location>
        <begin position="1"/>
        <end position="19"/>
    </location>
</feature>
<proteinExistence type="predicted"/>
<organism evidence="2 3">
    <name type="scientific">Pseudoalteromonas luteoviolacea S4054</name>
    <dbReference type="NCBI Taxonomy" id="1129367"/>
    <lineage>
        <taxon>Bacteria</taxon>
        <taxon>Pseudomonadati</taxon>
        <taxon>Pseudomonadota</taxon>
        <taxon>Gammaproteobacteria</taxon>
        <taxon>Alteromonadales</taxon>
        <taxon>Pseudoalteromonadaceae</taxon>
        <taxon>Pseudoalteromonas</taxon>
    </lineage>
</organism>
<dbReference type="RefSeq" id="WP_046358266.1">
    <property type="nucleotide sequence ID" value="NZ_AUXW01000191.1"/>
</dbReference>
<dbReference type="PATRIC" id="fig|1129367.4.peg.4963"/>
<name>A0A0F6A706_9GAMM</name>
<dbReference type="EMBL" id="AUXW01000191">
    <property type="protein sequence ID" value="KKE81204.1"/>
    <property type="molecule type" value="Genomic_DNA"/>
</dbReference>
<dbReference type="AlphaFoldDB" id="A0A0F6A706"/>
<protein>
    <recommendedName>
        <fullName evidence="4">DUF3015 domain-containing protein</fullName>
    </recommendedName>
</protein>
<feature type="chain" id="PRO_5002499417" description="DUF3015 domain-containing protein" evidence="1">
    <location>
        <begin position="20"/>
        <end position="149"/>
    </location>
</feature>
<dbReference type="Proteomes" id="UP000033434">
    <property type="component" value="Unassembled WGS sequence"/>
</dbReference>